<dbReference type="CDD" id="cd13585">
    <property type="entry name" value="PBP2_TMBP_like"/>
    <property type="match status" value="1"/>
</dbReference>
<evidence type="ECO:0000256" key="1">
    <source>
        <dbReference type="SAM" id="SignalP"/>
    </source>
</evidence>
<feature type="signal peptide" evidence="1">
    <location>
        <begin position="1"/>
        <end position="21"/>
    </location>
</feature>
<evidence type="ECO:0000313" key="3">
    <source>
        <dbReference type="Proteomes" id="UP000294739"/>
    </source>
</evidence>
<keyword evidence="3" id="KW-1185">Reference proteome</keyword>
<dbReference type="PANTHER" id="PTHR43649:SF12">
    <property type="entry name" value="DIACETYLCHITOBIOSE BINDING PROTEIN DASA"/>
    <property type="match status" value="1"/>
</dbReference>
<comment type="caution">
    <text evidence="2">The sequence shown here is derived from an EMBL/GenBank/DDBJ whole genome shotgun (WGS) entry which is preliminary data.</text>
</comment>
<dbReference type="RefSeq" id="WP_131893684.1">
    <property type="nucleotide sequence ID" value="NZ_SMKZ01000010.1"/>
</dbReference>
<name>A0A4R5DCL8_9ACTN</name>
<protein>
    <submittedName>
        <fullName evidence="2">Sugar ABC transporter substrate-binding protein</fullName>
    </submittedName>
</protein>
<dbReference type="EMBL" id="SMKZ01000010">
    <property type="protein sequence ID" value="TDE11459.1"/>
    <property type="molecule type" value="Genomic_DNA"/>
</dbReference>
<reference evidence="2 3" key="1">
    <citation type="submission" date="2019-03" db="EMBL/GenBank/DDBJ databases">
        <title>Draft genome sequences of novel Actinobacteria.</title>
        <authorList>
            <person name="Sahin N."/>
            <person name="Ay H."/>
            <person name="Saygin H."/>
        </authorList>
    </citation>
    <scope>NUCLEOTIDE SEQUENCE [LARGE SCALE GENOMIC DNA]</scope>
    <source>
        <strain evidence="2 3">5K138</strain>
    </source>
</reference>
<dbReference type="PROSITE" id="PS51257">
    <property type="entry name" value="PROKAR_LIPOPROTEIN"/>
    <property type="match status" value="1"/>
</dbReference>
<dbReference type="InterPro" id="IPR006059">
    <property type="entry name" value="SBP"/>
</dbReference>
<dbReference type="InParanoid" id="A0A4R5DCL8"/>
<accession>A0A4R5DCL8</accession>
<dbReference type="AlphaFoldDB" id="A0A4R5DCL8"/>
<sequence length="417" mass="44630">MRRTTTAVVGALAVMMVAACGSDSGSGSGGGGEITGTVTMWTNPIYDENAMREHYEQQAAEFMEEHPGVDVDITVNPWQGAQEQLTAALAAGEGPDVAYLIPDRIPTLASQDLLTPLGAALGEDREDFHDNALEAVTYDGEIYAVPVLQSVIPQVYDKRVLDAAGVGEPPTTWDAFLEAAEKVQAAGYYMTEYPGHLEMTLNISFYPWLHQAGGSVFADDGESVAFNSPEGVEALEYLTSLVENGYTPSGAISEPSNIEQSEVSRGNVAQVSAEPQRLIELWGAENVLVAPPLENREQVAYGTVGAYGVLSTTDNTDAAQAWVNWISRPEALREFDVESGYFAPRRSLDDLYADDPVLGDVEKLIPMTSTFGPHPAKSVEVMTTLRVEVQAALLGRKSPAEALADAEAEANRILAAG</sequence>
<dbReference type="OrthoDB" id="9795467at2"/>
<gene>
    <name evidence="2" type="ORF">E1269_09325</name>
</gene>
<evidence type="ECO:0000313" key="2">
    <source>
        <dbReference type="EMBL" id="TDE11459.1"/>
    </source>
</evidence>
<dbReference type="SUPFAM" id="SSF53850">
    <property type="entry name" value="Periplasmic binding protein-like II"/>
    <property type="match status" value="1"/>
</dbReference>
<dbReference type="Pfam" id="PF13416">
    <property type="entry name" value="SBP_bac_8"/>
    <property type="match status" value="1"/>
</dbReference>
<dbReference type="InterPro" id="IPR050490">
    <property type="entry name" value="Bact_solute-bd_prot1"/>
</dbReference>
<proteinExistence type="predicted"/>
<dbReference type="PANTHER" id="PTHR43649">
    <property type="entry name" value="ARABINOSE-BINDING PROTEIN-RELATED"/>
    <property type="match status" value="1"/>
</dbReference>
<feature type="chain" id="PRO_5020214847" evidence="1">
    <location>
        <begin position="22"/>
        <end position="417"/>
    </location>
</feature>
<dbReference type="Gene3D" id="3.40.190.10">
    <property type="entry name" value="Periplasmic binding protein-like II"/>
    <property type="match status" value="1"/>
</dbReference>
<keyword evidence="1" id="KW-0732">Signal</keyword>
<dbReference type="Proteomes" id="UP000294739">
    <property type="component" value="Unassembled WGS sequence"/>
</dbReference>
<organism evidence="2 3">
    <name type="scientific">Jiangella asiatica</name>
    <dbReference type="NCBI Taxonomy" id="2530372"/>
    <lineage>
        <taxon>Bacteria</taxon>
        <taxon>Bacillati</taxon>
        <taxon>Actinomycetota</taxon>
        <taxon>Actinomycetes</taxon>
        <taxon>Jiangellales</taxon>
        <taxon>Jiangellaceae</taxon>
        <taxon>Jiangella</taxon>
    </lineage>
</organism>